<dbReference type="EMBL" id="JACGCI010000012">
    <property type="protein sequence ID" value="KAF6760536.1"/>
    <property type="molecule type" value="Genomic_DNA"/>
</dbReference>
<dbReference type="Proteomes" id="UP000521943">
    <property type="component" value="Unassembled WGS sequence"/>
</dbReference>
<evidence type="ECO:0000313" key="3">
    <source>
        <dbReference type="Proteomes" id="UP000521943"/>
    </source>
</evidence>
<feature type="region of interest" description="Disordered" evidence="1">
    <location>
        <begin position="279"/>
        <end position="324"/>
    </location>
</feature>
<accession>A0A8H6MCX7</accession>
<dbReference type="AlphaFoldDB" id="A0A8H6MCX7"/>
<organism evidence="2 3">
    <name type="scientific">Ephemerocybe angulata</name>
    <dbReference type="NCBI Taxonomy" id="980116"/>
    <lineage>
        <taxon>Eukaryota</taxon>
        <taxon>Fungi</taxon>
        <taxon>Dikarya</taxon>
        <taxon>Basidiomycota</taxon>
        <taxon>Agaricomycotina</taxon>
        <taxon>Agaricomycetes</taxon>
        <taxon>Agaricomycetidae</taxon>
        <taxon>Agaricales</taxon>
        <taxon>Agaricineae</taxon>
        <taxon>Psathyrellaceae</taxon>
        <taxon>Ephemerocybe</taxon>
    </lineage>
</organism>
<feature type="compositionally biased region" description="Basic and acidic residues" evidence="1">
    <location>
        <begin position="356"/>
        <end position="366"/>
    </location>
</feature>
<proteinExistence type="predicted"/>
<sequence length="459" mass="50387">MRLNGSVSQAFHHSHTCGPGSFLLVGVGNCFIWVENAQTEVKREKRANLFTQKNIYLAFSERYYHAPTEVHVLLKNMQSTAGHNLGTSPFVGEPAAKCTGLYRRTMAHGPDAIHPVSDVVGVQTRLHTPFLPFARFLLTTFSAAFAFGGSRTQAISHPAACSSVFIDSVDGTVPSQRNLFLPSCAGISLPKLTNGLAKNISPDSQYLIHSRKFFLPHPLLLRRRTTPARFRFIVLGPLLVPGLSSKKSMGMSPKSSAKPCFRNEEMGVKSYILDAPRVPHFPASGNSRNSRNGTSLAHVGQAGTRADASSSHTTSPDLQISNFQFPAPSELPYAHHPSSRRHNMINPDFSLGWLGDDGHETPEPDRRRRTTEHPIVPDLQKSIFRPTSPRYILSHSHLNAPQFTETTEGSTPVPGVSNNPQAVSFFRFGDSASRSSTRSVFRKSENQDFDAPLRVPDGA</sequence>
<feature type="compositionally biased region" description="Low complexity" evidence="1">
    <location>
        <begin position="284"/>
        <end position="293"/>
    </location>
</feature>
<feature type="region of interest" description="Disordered" evidence="1">
    <location>
        <begin position="430"/>
        <end position="459"/>
    </location>
</feature>
<feature type="region of interest" description="Disordered" evidence="1">
    <location>
        <begin position="353"/>
        <end position="372"/>
    </location>
</feature>
<gene>
    <name evidence="2" type="ORF">DFP72DRAFT_1094268</name>
</gene>
<evidence type="ECO:0000313" key="2">
    <source>
        <dbReference type="EMBL" id="KAF6760536.1"/>
    </source>
</evidence>
<comment type="caution">
    <text evidence="2">The sequence shown here is derived from an EMBL/GenBank/DDBJ whole genome shotgun (WGS) entry which is preliminary data.</text>
</comment>
<evidence type="ECO:0000256" key="1">
    <source>
        <dbReference type="SAM" id="MobiDB-lite"/>
    </source>
</evidence>
<reference evidence="2 3" key="1">
    <citation type="submission" date="2020-07" db="EMBL/GenBank/DDBJ databases">
        <title>Comparative genomics of pyrophilous fungi reveals a link between fire events and developmental genes.</title>
        <authorList>
            <consortium name="DOE Joint Genome Institute"/>
            <person name="Steindorff A.S."/>
            <person name="Carver A."/>
            <person name="Calhoun S."/>
            <person name="Stillman K."/>
            <person name="Liu H."/>
            <person name="Lipzen A."/>
            <person name="Pangilinan J."/>
            <person name="Labutti K."/>
            <person name="Bruns T.D."/>
            <person name="Grigoriev I.V."/>
        </authorList>
    </citation>
    <scope>NUCLEOTIDE SEQUENCE [LARGE SCALE GENOMIC DNA]</scope>
    <source>
        <strain evidence="2 3">CBS 144469</strain>
    </source>
</reference>
<protein>
    <submittedName>
        <fullName evidence="2">Uncharacterized protein</fullName>
    </submittedName>
</protein>
<feature type="compositionally biased region" description="Polar residues" evidence="1">
    <location>
        <begin position="307"/>
        <end position="324"/>
    </location>
</feature>
<keyword evidence="3" id="KW-1185">Reference proteome</keyword>
<name>A0A8H6MCX7_9AGAR</name>